<dbReference type="EMBL" id="BSOG01000002">
    <property type="protein sequence ID" value="GLR13152.1"/>
    <property type="molecule type" value="Genomic_DNA"/>
</dbReference>
<evidence type="ECO:0000313" key="17">
    <source>
        <dbReference type="Proteomes" id="UP001156706"/>
    </source>
</evidence>
<dbReference type="HAMAP" id="MF_00286">
    <property type="entry name" value="DsbB"/>
    <property type="match status" value="1"/>
</dbReference>
<dbReference type="Pfam" id="PF02600">
    <property type="entry name" value="DsbB"/>
    <property type="match status" value="1"/>
</dbReference>
<dbReference type="InterPro" id="IPR022920">
    <property type="entry name" value="Disulphide_bond_form_DsbB"/>
</dbReference>
<keyword evidence="9 14" id="KW-0560">Oxidoreductase</keyword>
<evidence type="ECO:0000256" key="11">
    <source>
        <dbReference type="ARBA" id="ARBA00023157"/>
    </source>
</evidence>
<keyword evidence="13 14" id="KW-0676">Redox-active center</keyword>
<evidence type="ECO:0000313" key="16">
    <source>
        <dbReference type="EMBL" id="GLR13152.1"/>
    </source>
</evidence>
<keyword evidence="3 14" id="KW-0813">Transport</keyword>
<feature type="transmembrane region" description="Helical" evidence="15">
    <location>
        <begin position="143"/>
        <end position="161"/>
    </location>
</feature>
<comment type="function">
    <text evidence="14">Required for disulfide bond formation in some periplasmic proteins. Acts by oxidizing the DsbA protein.</text>
</comment>
<evidence type="ECO:0000256" key="12">
    <source>
        <dbReference type="ARBA" id="ARBA00023186"/>
    </source>
</evidence>
<keyword evidence="4 14" id="KW-1003">Cell membrane</keyword>
<feature type="topological domain" description="Cytoplasmic" evidence="14">
    <location>
        <begin position="1"/>
        <end position="10"/>
    </location>
</feature>
<dbReference type="RefSeq" id="WP_284196263.1">
    <property type="nucleotide sequence ID" value="NZ_BSOG01000002.1"/>
</dbReference>
<accession>A0ABQ5YHL4</accession>
<organism evidence="16 17">
    <name type="scientific">Chitinimonas prasina</name>
    <dbReference type="NCBI Taxonomy" id="1434937"/>
    <lineage>
        <taxon>Bacteria</taxon>
        <taxon>Pseudomonadati</taxon>
        <taxon>Pseudomonadota</taxon>
        <taxon>Betaproteobacteria</taxon>
        <taxon>Neisseriales</taxon>
        <taxon>Chitinibacteraceae</taxon>
        <taxon>Chitinimonas</taxon>
    </lineage>
</organism>
<dbReference type="Proteomes" id="UP001156706">
    <property type="component" value="Unassembled WGS sequence"/>
</dbReference>
<evidence type="ECO:0000256" key="2">
    <source>
        <dbReference type="ARBA" id="ARBA00008823"/>
    </source>
</evidence>
<name>A0ABQ5YHL4_9NEIS</name>
<evidence type="ECO:0000256" key="1">
    <source>
        <dbReference type="ARBA" id="ARBA00004429"/>
    </source>
</evidence>
<feature type="topological domain" description="Periplasmic" evidence="14">
    <location>
        <begin position="28"/>
        <end position="45"/>
    </location>
</feature>
<evidence type="ECO:0000256" key="5">
    <source>
        <dbReference type="ARBA" id="ARBA00022519"/>
    </source>
</evidence>
<keyword evidence="7 14" id="KW-0249">Electron transport</keyword>
<comment type="subcellular location">
    <subcellularLocation>
        <location evidence="1">Cell inner membrane</location>
        <topology evidence="1">Multi-pass membrane protein</topology>
    </subcellularLocation>
    <subcellularLocation>
        <location evidence="14">Cell membrane</location>
        <topology evidence="14">Multi-pass membrane protein</topology>
    </subcellularLocation>
</comment>
<gene>
    <name evidence="14 16" type="primary">dsbB</name>
    <name evidence="16" type="ORF">GCM10007907_19420</name>
</gene>
<dbReference type="InterPro" id="IPR023380">
    <property type="entry name" value="DsbB-like_sf"/>
</dbReference>
<feature type="disulfide bond" description="Redox-active" evidence="14">
    <location>
        <begin position="37"/>
        <end position="40"/>
    </location>
</feature>
<keyword evidence="12 14" id="KW-0143">Chaperone</keyword>
<evidence type="ECO:0000256" key="14">
    <source>
        <dbReference type="HAMAP-Rule" id="MF_00286"/>
    </source>
</evidence>
<comment type="caution">
    <text evidence="14">Lacks conserved residue(s) required for the propagation of feature annotation.</text>
</comment>
<feature type="topological domain" description="Cytoplasmic" evidence="14">
    <location>
        <begin position="163"/>
        <end position="165"/>
    </location>
</feature>
<evidence type="ECO:0000256" key="8">
    <source>
        <dbReference type="ARBA" id="ARBA00022989"/>
    </source>
</evidence>
<feature type="transmembrane region" description="Helical" evidence="15">
    <location>
        <begin position="67"/>
        <end position="86"/>
    </location>
</feature>
<evidence type="ECO:0000256" key="15">
    <source>
        <dbReference type="SAM" id="Phobius"/>
    </source>
</evidence>
<comment type="caution">
    <text evidence="16">The sequence shown here is derived from an EMBL/GenBank/DDBJ whole genome shotgun (WGS) entry which is preliminary data.</text>
</comment>
<dbReference type="SUPFAM" id="SSF158442">
    <property type="entry name" value="DsbB-like"/>
    <property type="match status" value="1"/>
</dbReference>
<dbReference type="Gene3D" id="1.20.1550.10">
    <property type="entry name" value="DsbB-like"/>
    <property type="match status" value="1"/>
</dbReference>
<dbReference type="InterPro" id="IPR003752">
    <property type="entry name" value="DiS_bond_form_DsbB/BdbC"/>
</dbReference>
<evidence type="ECO:0000256" key="7">
    <source>
        <dbReference type="ARBA" id="ARBA00022982"/>
    </source>
</evidence>
<keyword evidence="11 14" id="KW-1015">Disulfide bond</keyword>
<keyword evidence="8 14" id="KW-1133">Transmembrane helix</keyword>
<evidence type="ECO:0000256" key="3">
    <source>
        <dbReference type="ARBA" id="ARBA00022448"/>
    </source>
</evidence>
<dbReference type="PANTHER" id="PTHR36570:SF3">
    <property type="entry name" value="DISULFIDE BOND FORMATION PROTEIN B"/>
    <property type="match status" value="1"/>
</dbReference>
<keyword evidence="17" id="KW-1185">Reference proteome</keyword>
<proteinExistence type="inferred from homology"/>
<evidence type="ECO:0000256" key="10">
    <source>
        <dbReference type="ARBA" id="ARBA00023136"/>
    </source>
</evidence>
<reference evidence="17" key="1">
    <citation type="journal article" date="2019" name="Int. J. Syst. Evol. Microbiol.">
        <title>The Global Catalogue of Microorganisms (GCM) 10K type strain sequencing project: providing services to taxonomists for standard genome sequencing and annotation.</title>
        <authorList>
            <consortium name="The Broad Institute Genomics Platform"/>
            <consortium name="The Broad Institute Genome Sequencing Center for Infectious Disease"/>
            <person name="Wu L."/>
            <person name="Ma J."/>
        </authorList>
    </citation>
    <scope>NUCLEOTIDE SEQUENCE [LARGE SCALE GENOMIC DNA]</scope>
    <source>
        <strain evidence="17">NBRC 110044</strain>
    </source>
</reference>
<dbReference type="PANTHER" id="PTHR36570">
    <property type="entry name" value="DISULFIDE BOND FORMATION PROTEIN B"/>
    <property type="match status" value="1"/>
</dbReference>
<evidence type="ECO:0000256" key="4">
    <source>
        <dbReference type="ARBA" id="ARBA00022475"/>
    </source>
</evidence>
<protein>
    <recommendedName>
        <fullName evidence="14">Disulfide bond formation protein B</fullName>
    </recommendedName>
    <alternativeName>
        <fullName evidence="14">Disulfide oxidoreductase</fullName>
    </alternativeName>
</protein>
<comment type="similarity">
    <text evidence="2 14">Belongs to the DsbB family.</text>
</comment>
<evidence type="ECO:0000256" key="9">
    <source>
        <dbReference type="ARBA" id="ARBA00023002"/>
    </source>
</evidence>
<evidence type="ECO:0000256" key="6">
    <source>
        <dbReference type="ARBA" id="ARBA00022692"/>
    </source>
</evidence>
<feature type="transmembrane region" description="Helical" evidence="15">
    <location>
        <begin position="41"/>
        <end position="60"/>
    </location>
</feature>
<keyword evidence="5" id="KW-0997">Cell inner membrane</keyword>
<keyword evidence="6 14" id="KW-0812">Transmembrane</keyword>
<evidence type="ECO:0000256" key="13">
    <source>
        <dbReference type="ARBA" id="ARBA00023284"/>
    </source>
</evidence>
<sequence>MNWLFTRRMGFLALALACAGMMAFALYLQYYKYLNPCPLCMFQRVFVVGVGIVALLAALHGPGQRRYRYYGMVAGIFGLIGLVVAIRHTLLQYFPPADLGSCGAGLMQMFETMNVMEVIIQVMAGGSECAAIDWSLLGLSLPGWSAVGFVGLTATAFALAFRRQR</sequence>
<keyword evidence="10 14" id="KW-0472">Membrane</keyword>
<dbReference type="InterPro" id="IPR050183">
    <property type="entry name" value="DsbB"/>
</dbReference>